<evidence type="ECO:0000313" key="19">
    <source>
        <dbReference type="Ensembl" id="ENSSVLP00005018822.1"/>
    </source>
</evidence>
<dbReference type="CDD" id="cd00190">
    <property type="entry name" value="Tryp_SPc"/>
    <property type="match status" value="1"/>
</dbReference>
<dbReference type="AlphaFoldDB" id="A0A8D2D369"/>
<dbReference type="PROSITE" id="PS50240">
    <property type="entry name" value="TRYPSIN_DOM"/>
    <property type="match status" value="1"/>
</dbReference>
<dbReference type="InterPro" id="IPR043504">
    <property type="entry name" value="Peptidase_S1_PA_chymotrypsin"/>
</dbReference>
<evidence type="ECO:0000256" key="9">
    <source>
        <dbReference type="ARBA" id="ARBA00022837"/>
    </source>
</evidence>
<dbReference type="InterPro" id="IPR001254">
    <property type="entry name" value="Trypsin_dom"/>
</dbReference>
<dbReference type="EC" id="3.4.21.36" evidence="14"/>
<evidence type="ECO:0000256" key="7">
    <source>
        <dbReference type="ARBA" id="ARBA00022801"/>
    </source>
</evidence>
<feature type="domain" description="Peptidase S1" evidence="18">
    <location>
        <begin position="18"/>
        <end position="255"/>
    </location>
</feature>
<dbReference type="GO" id="GO:0006366">
    <property type="term" value="P:transcription by RNA polymerase II"/>
    <property type="evidence" value="ECO:0007669"/>
    <property type="project" value="Ensembl"/>
</dbReference>
<evidence type="ECO:0000256" key="16">
    <source>
        <dbReference type="ARBA" id="ARBA00042355"/>
    </source>
</evidence>
<dbReference type="GO" id="GO:0045766">
    <property type="term" value="P:positive regulation of angiogenesis"/>
    <property type="evidence" value="ECO:0007669"/>
    <property type="project" value="Ensembl"/>
</dbReference>
<reference evidence="19" key="1">
    <citation type="submission" date="2025-08" db="UniProtKB">
        <authorList>
            <consortium name="Ensembl"/>
        </authorList>
    </citation>
    <scope>IDENTIFICATION</scope>
</reference>
<dbReference type="InterPro" id="IPR033116">
    <property type="entry name" value="TRYPSIN_SER"/>
</dbReference>
<evidence type="ECO:0000256" key="13">
    <source>
        <dbReference type="ARBA" id="ARBA00037778"/>
    </source>
</evidence>
<dbReference type="Pfam" id="PF00089">
    <property type="entry name" value="Trypsin"/>
    <property type="match status" value="1"/>
</dbReference>
<evidence type="ECO:0000256" key="8">
    <source>
        <dbReference type="ARBA" id="ARBA00022825"/>
    </source>
</evidence>
<evidence type="ECO:0000256" key="10">
    <source>
        <dbReference type="ARBA" id="ARBA00023145"/>
    </source>
</evidence>
<evidence type="ECO:0000256" key="12">
    <source>
        <dbReference type="ARBA" id="ARBA00036864"/>
    </source>
</evidence>
<keyword evidence="7 17" id="KW-0378">Hydrolase</keyword>
<dbReference type="InterPro" id="IPR050850">
    <property type="entry name" value="Peptidase_S1_Elastase_sf"/>
</dbReference>
<keyword evidence="3" id="KW-0964">Secreted</keyword>
<proteinExistence type="predicted"/>
<evidence type="ECO:0000256" key="3">
    <source>
        <dbReference type="ARBA" id="ARBA00022525"/>
    </source>
</evidence>
<comment type="catalytic activity">
    <reaction evidence="12">
        <text>Hydrolysis of proteins, including elastin. Preferential cleavage: Ala-|-Xaa.</text>
        <dbReference type="EC" id="3.4.21.36"/>
    </reaction>
</comment>
<dbReference type="InterPro" id="IPR009003">
    <property type="entry name" value="Peptidase_S1_PA"/>
</dbReference>
<dbReference type="GO" id="GO:0006954">
    <property type="term" value="P:inflammatory response"/>
    <property type="evidence" value="ECO:0007669"/>
    <property type="project" value="Ensembl"/>
</dbReference>
<evidence type="ECO:0000256" key="4">
    <source>
        <dbReference type="ARBA" id="ARBA00022670"/>
    </source>
</evidence>
<keyword evidence="5" id="KW-0479">Metal-binding</keyword>
<dbReference type="GO" id="GO:0016055">
    <property type="term" value="P:Wnt signaling pathway"/>
    <property type="evidence" value="ECO:0007669"/>
    <property type="project" value="Ensembl"/>
</dbReference>
<dbReference type="Gene3D" id="2.40.10.10">
    <property type="entry name" value="Trypsin-like serine proteases"/>
    <property type="match status" value="2"/>
</dbReference>
<organism evidence="19 20">
    <name type="scientific">Sciurus vulgaris</name>
    <name type="common">Eurasian red squirrel</name>
    <dbReference type="NCBI Taxonomy" id="55149"/>
    <lineage>
        <taxon>Eukaryota</taxon>
        <taxon>Metazoa</taxon>
        <taxon>Chordata</taxon>
        <taxon>Craniata</taxon>
        <taxon>Vertebrata</taxon>
        <taxon>Euteleostomi</taxon>
        <taxon>Mammalia</taxon>
        <taxon>Eutheria</taxon>
        <taxon>Euarchontoglires</taxon>
        <taxon>Glires</taxon>
        <taxon>Rodentia</taxon>
        <taxon>Sciuromorpha</taxon>
        <taxon>Sciuridae</taxon>
        <taxon>Sciurinae</taxon>
        <taxon>Sciurini</taxon>
        <taxon>Sciurus</taxon>
    </lineage>
</organism>
<dbReference type="InterPro" id="IPR001314">
    <property type="entry name" value="Peptidase_S1A"/>
</dbReference>
<dbReference type="GO" id="GO:0009791">
    <property type="term" value="P:post-embryonic development"/>
    <property type="evidence" value="ECO:0007669"/>
    <property type="project" value="Ensembl"/>
</dbReference>
<evidence type="ECO:0000256" key="14">
    <source>
        <dbReference type="ARBA" id="ARBA00039015"/>
    </source>
</evidence>
<dbReference type="PRINTS" id="PR00722">
    <property type="entry name" value="CHYMOTRYPSIN"/>
</dbReference>
<dbReference type="GO" id="GO:0060309">
    <property type="term" value="P:elastin catabolic process"/>
    <property type="evidence" value="ECO:0007669"/>
    <property type="project" value="Ensembl"/>
</dbReference>
<comment type="cofactor">
    <cofactor evidence="1">
        <name>Ca(2+)</name>
        <dbReference type="ChEBI" id="CHEBI:29108"/>
    </cofactor>
</comment>
<dbReference type="InterPro" id="IPR018114">
    <property type="entry name" value="TRYPSIN_HIS"/>
</dbReference>
<keyword evidence="4 17" id="KW-0645">Protease</keyword>
<dbReference type="GeneTree" id="ENSGT01030000234528"/>
<evidence type="ECO:0000256" key="17">
    <source>
        <dbReference type="RuleBase" id="RU363034"/>
    </source>
</evidence>
<dbReference type="GO" id="GO:0000122">
    <property type="term" value="P:negative regulation of transcription by RNA polymerase II"/>
    <property type="evidence" value="ECO:0007669"/>
    <property type="project" value="Ensembl"/>
</dbReference>
<dbReference type="GO" id="GO:0042127">
    <property type="term" value="P:regulation of cell population proliferation"/>
    <property type="evidence" value="ECO:0007669"/>
    <property type="project" value="Ensembl"/>
</dbReference>
<dbReference type="PROSITE" id="PS00135">
    <property type="entry name" value="TRYPSIN_SER"/>
    <property type="match status" value="1"/>
</dbReference>
<comment type="function">
    <text evidence="13">Serine proteases that hydrolyze many proteins in addition to elastin.</text>
</comment>
<evidence type="ECO:0000256" key="6">
    <source>
        <dbReference type="ARBA" id="ARBA00022729"/>
    </source>
</evidence>
<evidence type="ECO:0000256" key="2">
    <source>
        <dbReference type="ARBA" id="ARBA00004613"/>
    </source>
</evidence>
<dbReference type="PANTHER" id="PTHR24257">
    <property type="entry name" value="CHYMOTRYPSIN-LIKE ELASTASE FAMILY MEMBER"/>
    <property type="match status" value="1"/>
</dbReference>
<dbReference type="PANTHER" id="PTHR24257:SF0">
    <property type="entry name" value="CHYMOTRYPSIN-LIKE ELASTASE FAMILY MEMBER 1"/>
    <property type="match status" value="1"/>
</dbReference>
<gene>
    <name evidence="19" type="primary">CELA1</name>
</gene>
<evidence type="ECO:0000256" key="11">
    <source>
        <dbReference type="ARBA" id="ARBA00023157"/>
    </source>
</evidence>
<sequence length="257" mass="28105">MLLPGHSIPNFPKTNAWVVGGTEARKHSWPSQVSLQYQSGSSWFHTCGGTLIKENWVMTAAHCVDHPMILRVVVGDHNLRQEEGTEQYLGVQKIVIHPYWNSDNVTAGFDMALLRLDRSVTLNSYVQLATLPLKGIILFSNNPCTITGWGRSNANGQLVHTLQQASMRTVNNTICSSPSYWGFHVNSIMMCADGSGVNAGCQGDSGGPLHCLVRGKYSVHGVTSFVSSLGCNVPMKPTVFTRVSAYILWINKVISSN</sequence>
<dbReference type="GO" id="GO:0035264">
    <property type="term" value="P:multicellular organism growth"/>
    <property type="evidence" value="ECO:0007669"/>
    <property type="project" value="Ensembl"/>
</dbReference>
<name>A0A8D2D369_SCIVU</name>
<evidence type="ECO:0000256" key="5">
    <source>
        <dbReference type="ARBA" id="ARBA00022723"/>
    </source>
</evidence>
<comment type="subcellular location">
    <subcellularLocation>
        <location evidence="2">Secreted</location>
    </subcellularLocation>
</comment>
<dbReference type="GO" id="GO:0048771">
    <property type="term" value="P:tissue remodeling"/>
    <property type="evidence" value="ECO:0007669"/>
    <property type="project" value="Ensembl"/>
</dbReference>
<evidence type="ECO:0000256" key="1">
    <source>
        <dbReference type="ARBA" id="ARBA00001913"/>
    </source>
</evidence>
<keyword evidence="20" id="KW-1185">Reference proteome</keyword>
<evidence type="ECO:0000259" key="18">
    <source>
        <dbReference type="PROSITE" id="PS50240"/>
    </source>
</evidence>
<dbReference type="GO" id="GO:0045944">
    <property type="term" value="P:positive regulation of transcription by RNA polymerase II"/>
    <property type="evidence" value="ECO:0007669"/>
    <property type="project" value="Ensembl"/>
</dbReference>
<dbReference type="FunFam" id="2.40.10.10:FF:000120">
    <property type="entry name" value="Putative serine protease"/>
    <property type="match status" value="1"/>
</dbReference>
<keyword evidence="9" id="KW-0106">Calcium</keyword>
<reference evidence="19" key="2">
    <citation type="submission" date="2025-09" db="UniProtKB">
        <authorList>
            <consortium name="Ensembl"/>
        </authorList>
    </citation>
    <scope>IDENTIFICATION</scope>
</reference>
<dbReference type="GO" id="GO:0031017">
    <property type="term" value="P:exocrine pancreas development"/>
    <property type="evidence" value="ECO:0007669"/>
    <property type="project" value="Ensembl"/>
</dbReference>
<keyword evidence="6" id="KW-0732">Signal</keyword>
<dbReference type="SUPFAM" id="SSF50494">
    <property type="entry name" value="Trypsin-like serine proteases"/>
    <property type="match status" value="1"/>
</dbReference>
<dbReference type="GO" id="GO:0045595">
    <property type="term" value="P:regulation of cell differentiation"/>
    <property type="evidence" value="ECO:0007669"/>
    <property type="project" value="Ensembl"/>
</dbReference>
<dbReference type="GO" id="GO:0005615">
    <property type="term" value="C:extracellular space"/>
    <property type="evidence" value="ECO:0007669"/>
    <property type="project" value="TreeGrafter"/>
</dbReference>
<protein>
    <recommendedName>
        <fullName evidence="15">Chymotrypsin-like elastase family member 1</fullName>
        <ecNumber evidence="14">3.4.21.36</ecNumber>
    </recommendedName>
    <alternativeName>
        <fullName evidence="16">Elastase-1</fullName>
    </alternativeName>
</protein>
<keyword evidence="11" id="KW-1015">Disulfide bond</keyword>
<dbReference type="OrthoDB" id="10061449at2759"/>
<dbReference type="Ensembl" id="ENSSVLT00005020949.1">
    <property type="protein sequence ID" value="ENSSVLP00005018822.1"/>
    <property type="gene ID" value="ENSSVLG00005015060.1"/>
</dbReference>
<dbReference type="GO" id="GO:0061113">
    <property type="term" value="P:pancreas morphogenesis"/>
    <property type="evidence" value="ECO:0007669"/>
    <property type="project" value="Ensembl"/>
</dbReference>
<accession>A0A8D2D369</accession>
<evidence type="ECO:0000313" key="20">
    <source>
        <dbReference type="Proteomes" id="UP000694564"/>
    </source>
</evidence>
<dbReference type="Proteomes" id="UP000694564">
    <property type="component" value="Chromosome 5"/>
</dbReference>
<keyword evidence="8 17" id="KW-0720">Serine protease</keyword>
<dbReference type="PROSITE" id="PS00134">
    <property type="entry name" value="TRYPSIN_HIS"/>
    <property type="match status" value="1"/>
</dbReference>
<dbReference type="SMART" id="SM00020">
    <property type="entry name" value="Tryp_SPc"/>
    <property type="match status" value="1"/>
</dbReference>
<dbReference type="GO" id="GO:0046872">
    <property type="term" value="F:metal ion binding"/>
    <property type="evidence" value="ECO:0007669"/>
    <property type="project" value="UniProtKB-KW"/>
</dbReference>
<keyword evidence="10" id="KW-0865">Zymogen</keyword>
<dbReference type="GO" id="GO:0004252">
    <property type="term" value="F:serine-type endopeptidase activity"/>
    <property type="evidence" value="ECO:0007669"/>
    <property type="project" value="UniProtKB-EC"/>
</dbReference>
<evidence type="ECO:0000256" key="15">
    <source>
        <dbReference type="ARBA" id="ARBA00041157"/>
    </source>
</evidence>
<dbReference type="GO" id="GO:0006508">
    <property type="term" value="P:proteolysis"/>
    <property type="evidence" value="ECO:0007669"/>
    <property type="project" value="UniProtKB-KW"/>
</dbReference>